<reference evidence="7" key="2">
    <citation type="submission" date="2022-05" db="EMBL/GenBank/DDBJ databases">
        <authorList>
            <person name="Kim J.-S."/>
            <person name="Lee K."/>
            <person name="Suh M."/>
            <person name="Eom M."/>
            <person name="Kim J.-S."/>
            <person name="Kim D.-S."/>
            <person name="Ko S.-H."/>
            <person name="Shin Y."/>
            <person name="Lee J.-S."/>
        </authorList>
    </citation>
    <scope>NUCLEOTIDE SEQUENCE</scope>
    <source>
        <strain evidence="7">N237</strain>
    </source>
</reference>
<proteinExistence type="predicted"/>
<dbReference type="InterPro" id="IPR036922">
    <property type="entry name" value="Rieske_2Fe-2S_sf"/>
</dbReference>
<evidence type="ECO:0000256" key="2">
    <source>
        <dbReference type="ARBA" id="ARBA00022723"/>
    </source>
</evidence>
<dbReference type="InterPro" id="IPR034904">
    <property type="entry name" value="FSCA_dom_sf"/>
</dbReference>
<gene>
    <name evidence="7" type="ORF">M6D93_05600</name>
</gene>
<dbReference type="SUPFAM" id="SSF117916">
    <property type="entry name" value="Fe-S cluster assembly (FSCA) domain-like"/>
    <property type="match status" value="1"/>
</dbReference>
<name>A0ABY4R2I7_9ACTN</name>
<feature type="domain" description="Rieske" evidence="6">
    <location>
        <begin position="200"/>
        <end position="305"/>
    </location>
</feature>
<evidence type="ECO:0000313" key="8">
    <source>
        <dbReference type="Proteomes" id="UP001056336"/>
    </source>
</evidence>
<keyword evidence="2" id="KW-0479">Metal-binding</keyword>
<protein>
    <submittedName>
        <fullName evidence="7">NifU family protein</fullName>
    </submittedName>
</protein>
<keyword evidence="3" id="KW-0408">Iron</keyword>
<evidence type="ECO:0000259" key="6">
    <source>
        <dbReference type="PROSITE" id="PS51296"/>
    </source>
</evidence>
<evidence type="ECO:0000256" key="1">
    <source>
        <dbReference type="ARBA" id="ARBA00022714"/>
    </source>
</evidence>
<dbReference type="SUPFAM" id="SSF50022">
    <property type="entry name" value="ISP domain"/>
    <property type="match status" value="1"/>
</dbReference>
<keyword evidence="1" id="KW-0001">2Fe-2S</keyword>
<dbReference type="Pfam" id="PF01106">
    <property type="entry name" value="NifU"/>
    <property type="match status" value="1"/>
</dbReference>
<dbReference type="Gene3D" id="2.102.10.10">
    <property type="entry name" value="Rieske [2Fe-2S] iron-sulphur domain"/>
    <property type="match status" value="1"/>
</dbReference>
<evidence type="ECO:0000256" key="3">
    <source>
        <dbReference type="ARBA" id="ARBA00023004"/>
    </source>
</evidence>
<dbReference type="PROSITE" id="PS51296">
    <property type="entry name" value="RIESKE"/>
    <property type="match status" value="1"/>
</dbReference>
<reference evidence="7" key="1">
    <citation type="journal article" date="2018" name="Int. J. Syst. Evol. Microbiol.">
        <title>Jatrophihabitans telluris sp. nov., isolated from sediment soil of lava forest wetlands and the emended description of the genus Jatrophihabitans.</title>
        <authorList>
            <person name="Lee K.C."/>
            <person name="Suh M.K."/>
            <person name="Eom M.K."/>
            <person name="Kim K.K."/>
            <person name="Kim J.S."/>
            <person name="Kim D.S."/>
            <person name="Ko S.H."/>
            <person name="Shin Y.K."/>
            <person name="Lee J.S."/>
        </authorList>
    </citation>
    <scope>NUCLEOTIDE SEQUENCE</scope>
    <source>
        <strain evidence="7">N237</strain>
    </source>
</reference>
<accession>A0ABY4R2I7</accession>
<dbReference type="EMBL" id="CP097332">
    <property type="protein sequence ID" value="UQX89481.1"/>
    <property type="molecule type" value="Genomic_DNA"/>
</dbReference>
<dbReference type="Gene3D" id="3.30.300.130">
    <property type="entry name" value="Fe-S cluster assembly (FSCA)"/>
    <property type="match status" value="1"/>
</dbReference>
<dbReference type="InterPro" id="IPR017941">
    <property type="entry name" value="Rieske_2Fe-2S"/>
</dbReference>
<dbReference type="PANTHER" id="PTHR11178">
    <property type="entry name" value="IRON-SULFUR CLUSTER SCAFFOLD PROTEIN NFU-RELATED"/>
    <property type="match status" value="1"/>
</dbReference>
<keyword evidence="4" id="KW-0411">Iron-sulfur</keyword>
<evidence type="ECO:0000256" key="4">
    <source>
        <dbReference type="ARBA" id="ARBA00023014"/>
    </source>
</evidence>
<dbReference type="InterPro" id="IPR001075">
    <property type="entry name" value="NIF_FeS_clus_asmbl_NifU_C"/>
</dbReference>
<evidence type="ECO:0000256" key="5">
    <source>
        <dbReference type="ARBA" id="ARBA00049958"/>
    </source>
</evidence>
<evidence type="ECO:0000313" key="7">
    <source>
        <dbReference type="EMBL" id="UQX89481.1"/>
    </source>
</evidence>
<organism evidence="7 8">
    <name type="scientific">Jatrophihabitans telluris</name>
    <dbReference type="NCBI Taxonomy" id="2038343"/>
    <lineage>
        <taxon>Bacteria</taxon>
        <taxon>Bacillati</taxon>
        <taxon>Actinomycetota</taxon>
        <taxon>Actinomycetes</taxon>
        <taxon>Jatrophihabitantales</taxon>
        <taxon>Jatrophihabitantaceae</taxon>
        <taxon>Jatrophihabitans</taxon>
    </lineage>
</organism>
<dbReference type="Proteomes" id="UP001056336">
    <property type="component" value="Chromosome"/>
</dbReference>
<dbReference type="PANTHER" id="PTHR11178:SF51">
    <property type="entry name" value="FE_S BIOGENESIS PROTEIN NFUA"/>
    <property type="match status" value="1"/>
</dbReference>
<keyword evidence="8" id="KW-1185">Reference proteome</keyword>
<comment type="function">
    <text evidence="5">May be involved in the formation or repair of [Fe-S] clusters present in iron-sulfur proteins.</text>
</comment>
<sequence length="313" mass="32707">MSQAEAIGPPGMDWREVGDRIDRLLEASSSGGVVARERAEELLRLVADLYGAGLERLLDIMHQRGHLDEDTLRELAEDELVASLLLVHGLHPYGVEERVYAALDSVRPYLGSHGGDVELVEITDDGVARLRLLGSCDGCPSSSVTLKLAVESAIDAAAPEITTIEVETSAPAPSTGGVIPLTSLFSRVAPRDEPAEAGWQDVPALMSLPAGGVAHVTVGGLPIVVSRVGTGLFAFGDRCARCRQPMTGAVLARQLGGAADEAVLTCPTCRSHYAVRRAGACIDDGNQSLHLDPLPLLSDGVSVSIAIPTAATA</sequence>